<protein>
    <submittedName>
        <fullName evidence="2">Uncharacterized protein</fullName>
    </submittedName>
</protein>
<comment type="caution">
    <text evidence="2">The sequence shown here is derived from an EMBL/GenBank/DDBJ whole genome shotgun (WGS) entry which is preliminary data.</text>
</comment>
<dbReference type="AlphaFoldDB" id="A0A426X3H1"/>
<reference evidence="2 3" key="1">
    <citation type="journal article" date="2014" name="Agronomy (Basel)">
        <title>A Draft Genome Sequence for Ensete ventricosum, the Drought-Tolerant Tree Against Hunger.</title>
        <authorList>
            <person name="Harrison J."/>
            <person name="Moore K.A."/>
            <person name="Paszkiewicz K."/>
            <person name="Jones T."/>
            <person name="Grant M."/>
            <person name="Ambacheew D."/>
            <person name="Muzemil S."/>
            <person name="Studholme D.J."/>
        </authorList>
    </citation>
    <scope>NUCLEOTIDE SEQUENCE [LARGE SCALE GENOMIC DNA]</scope>
</reference>
<evidence type="ECO:0000313" key="2">
    <source>
        <dbReference type="EMBL" id="RRT34024.1"/>
    </source>
</evidence>
<evidence type="ECO:0000313" key="3">
    <source>
        <dbReference type="Proteomes" id="UP000287651"/>
    </source>
</evidence>
<feature type="compositionally biased region" description="Basic residues" evidence="1">
    <location>
        <begin position="1"/>
        <end position="18"/>
    </location>
</feature>
<dbReference type="EMBL" id="AMZH03027730">
    <property type="protein sequence ID" value="RRT34024.1"/>
    <property type="molecule type" value="Genomic_DNA"/>
</dbReference>
<evidence type="ECO:0000256" key="1">
    <source>
        <dbReference type="SAM" id="MobiDB-lite"/>
    </source>
</evidence>
<sequence>MTLRSLRKKSPWQRRQRMKKEEAEATGNDRAACCGCRVIKVDDSLKIELEGTQFGDSTKARSVIAVEEDVVLSWVLRDKVRSTIVVAWLGLSVVSRRSTSKKVLKEPGNGLAQDIRHQRRQRRTPGSRNRVVFGLCSHVTTGVTT</sequence>
<dbReference type="Proteomes" id="UP000287651">
    <property type="component" value="Unassembled WGS sequence"/>
</dbReference>
<proteinExistence type="predicted"/>
<organism evidence="2 3">
    <name type="scientific">Ensete ventricosum</name>
    <name type="common">Abyssinian banana</name>
    <name type="synonym">Musa ensete</name>
    <dbReference type="NCBI Taxonomy" id="4639"/>
    <lineage>
        <taxon>Eukaryota</taxon>
        <taxon>Viridiplantae</taxon>
        <taxon>Streptophyta</taxon>
        <taxon>Embryophyta</taxon>
        <taxon>Tracheophyta</taxon>
        <taxon>Spermatophyta</taxon>
        <taxon>Magnoliopsida</taxon>
        <taxon>Liliopsida</taxon>
        <taxon>Zingiberales</taxon>
        <taxon>Musaceae</taxon>
        <taxon>Ensete</taxon>
    </lineage>
</organism>
<accession>A0A426X3H1</accession>
<gene>
    <name evidence="2" type="ORF">B296_00053682</name>
</gene>
<feature type="region of interest" description="Disordered" evidence="1">
    <location>
        <begin position="1"/>
        <end position="26"/>
    </location>
</feature>
<name>A0A426X3H1_ENSVE</name>